<gene>
    <name evidence="2" type="ORF">LKD37_07370</name>
</gene>
<proteinExistence type="predicted"/>
<dbReference type="Gene3D" id="2.60.40.10">
    <property type="entry name" value="Immunoglobulins"/>
    <property type="match status" value="3"/>
</dbReference>
<name>A0AAE3DCU3_9FIRM</name>
<feature type="domain" description="Pesticidal crystal protein Cry22Aa Ig-like" evidence="1">
    <location>
        <begin position="206"/>
        <end position="266"/>
    </location>
</feature>
<organism evidence="2 3">
    <name type="scientific">Brotocaccenecus cirricatena</name>
    <dbReference type="NCBI Taxonomy" id="3064195"/>
    <lineage>
        <taxon>Bacteria</taxon>
        <taxon>Bacillati</taxon>
        <taxon>Bacillota</taxon>
        <taxon>Clostridia</taxon>
        <taxon>Eubacteriales</taxon>
        <taxon>Oscillospiraceae</taxon>
        <taxon>Brotocaccenecus</taxon>
    </lineage>
</organism>
<sequence>MRAIRKMQRVILALFILTLLAFCGLRIYRRLTVDVTPPVITCSTDSIDVSVTAGEEALLQGVMASDDRDGDLTDQILIKGVSPSLTDSSAQVTYIVFDSANNMASVTRTVRYTDYEAPRFALSRPLVYSMNQTVTLLDRLTATDVLDGDISSSIRITSQNIISTQPGVYSVTAQVDSRLGNSVVLPLKVVITAGGPQLITLSDYLVYLPRGSAFDAAGYIQSVTAPDGTALSAGQVSIESPVDTSVPGTYHVGYSVTAQGQSYTVYLAVVVE</sequence>
<reference evidence="2" key="1">
    <citation type="submission" date="2021-10" db="EMBL/GenBank/DDBJ databases">
        <title>Anaerobic single-cell dispensing facilitates the cultivation of human gut bacteria.</title>
        <authorList>
            <person name="Afrizal A."/>
        </authorList>
    </citation>
    <scope>NUCLEOTIDE SEQUENCE</scope>
    <source>
        <strain evidence="2">CLA-AA-H272</strain>
    </source>
</reference>
<evidence type="ECO:0000313" key="2">
    <source>
        <dbReference type="EMBL" id="MCC2129333.1"/>
    </source>
</evidence>
<comment type="caution">
    <text evidence="2">The sequence shown here is derived from an EMBL/GenBank/DDBJ whole genome shotgun (WGS) entry which is preliminary data.</text>
</comment>
<dbReference type="Pfam" id="PF16403">
    <property type="entry name" value="Bact_surface_Ig-like"/>
    <property type="match status" value="1"/>
</dbReference>
<dbReference type="InterPro" id="IPR032179">
    <property type="entry name" value="Cry22Aa_Ig-like"/>
</dbReference>
<evidence type="ECO:0000259" key="1">
    <source>
        <dbReference type="Pfam" id="PF16403"/>
    </source>
</evidence>
<protein>
    <submittedName>
        <fullName evidence="2">DUF5011 domain-containing protein</fullName>
    </submittedName>
</protein>
<dbReference type="EMBL" id="JAJEPW010000017">
    <property type="protein sequence ID" value="MCC2129333.1"/>
    <property type="molecule type" value="Genomic_DNA"/>
</dbReference>
<keyword evidence="3" id="KW-1185">Reference proteome</keyword>
<dbReference type="AlphaFoldDB" id="A0AAE3DCU3"/>
<accession>A0AAE3DCU3</accession>
<dbReference type="Proteomes" id="UP001199319">
    <property type="component" value="Unassembled WGS sequence"/>
</dbReference>
<dbReference type="InterPro" id="IPR013783">
    <property type="entry name" value="Ig-like_fold"/>
</dbReference>
<dbReference type="RefSeq" id="WP_302928613.1">
    <property type="nucleotide sequence ID" value="NZ_JAJEPW010000017.1"/>
</dbReference>
<evidence type="ECO:0000313" key="3">
    <source>
        <dbReference type="Proteomes" id="UP001199319"/>
    </source>
</evidence>